<evidence type="ECO:0000256" key="3">
    <source>
        <dbReference type="ARBA" id="ARBA00022723"/>
    </source>
</evidence>
<dbReference type="Pfam" id="PF00067">
    <property type="entry name" value="p450"/>
    <property type="match status" value="1"/>
</dbReference>
<dbReference type="GO" id="GO:0020037">
    <property type="term" value="F:heme binding"/>
    <property type="evidence" value="ECO:0007669"/>
    <property type="project" value="InterPro"/>
</dbReference>
<dbReference type="PANTHER" id="PTHR46696:SF6">
    <property type="entry name" value="P450, PUTATIVE (EUROFUNG)-RELATED"/>
    <property type="match status" value="1"/>
</dbReference>
<keyword evidence="6 7" id="KW-0503">Monooxygenase</keyword>
<name>A0A1X0I599_9MYCO</name>
<reference evidence="8 9" key="1">
    <citation type="submission" date="2017-02" db="EMBL/GenBank/DDBJ databases">
        <title>The new phylogeny of genus Mycobacterium.</title>
        <authorList>
            <person name="Tortoli E."/>
            <person name="Trovato A."/>
            <person name="Cirillo D.M."/>
        </authorList>
    </citation>
    <scope>NUCLEOTIDE SEQUENCE [LARGE SCALE GENOMIC DNA]</scope>
    <source>
        <strain evidence="8 9">DSM 45000</strain>
    </source>
</reference>
<keyword evidence="4 7" id="KW-0560">Oxidoreductase</keyword>
<organism evidence="8 9">
    <name type="scientific">Mycobacterium paraseoulense</name>
    <dbReference type="NCBI Taxonomy" id="590652"/>
    <lineage>
        <taxon>Bacteria</taxon>
        <taxon>Bacillati</taxon>
        <taxon>Actinomycetota</taxon>
        <taxon>Actinomycetes</taxon>
        <taxon>Mycobacteriales</taxon>
        <taxon>Mycobacteriaceae</taxon>
        <taxon>Mycobacterium</taxon>
    </lineage>
</organism>
<comment type="caution">
    <text evidence="8">The sequence shown here is derived from an EMBL/GenBank/DDBJ whole genome shotgun (WGS) entry which is preliminary data.</text>
</comment>
<keyword evidence="5 7" id="KW-0408">Iron</keyword>
<dbReference type="PRINTS" id="PR00359">
    <property type="entry name" value="BP450"/>
</dbReference>
<dbReference type="Gene3D" id="1.10.630.10">
    <property type="entry name" value="Cytochrome P450"/>
    <property type="match status" value="1"/>
</dbReference>
<dbReference type="InterPro" id="IPR001128">
    <property type="entry name" value="Cyt_P450"/>
</dbReference>
<comment type="similarity">
    <text evidence="1 7">Belongs to the cytochrome P450 family.</text>
</comment>
<evidence type="ECO:0000256" key="6">
    <source>
        <dbReference type="ARBA" id="ARBA00023033"/>
    </source>
</evidence>
<dbReference type="AlphaFoldDB" id="A0A1X0I599"/>
<evidence type="ECO:0000313" key="8">
    <source>
        <dbReference type="EMBL" id="ORB35456.1"/>
    </source>
</evidence>
<dbReference type="EMBL" id="MVIE01000037">
    <property type="protein sequence ID" value="ORB35456.1"/>
    <property type="molecule type" value="Genomic_DNA"/>
</dbReference>
<dbReference type="GO" id="GO:0005506">
    <property type="term" value="F:iron ion binding"/>
    <property type="evidence" value="ECO:0007669"/>
    <property type="project" value="InterPro"/>
</dbReference>
<evidence type="ECO:0000256" key="7">
    <source>
        <dbReference type="RuleBase" id="RU000461"/>
    </source>
</evidence>
<evidence type="ECO:0000256" key="1">
    <source>
        <dbReference type="ARBA" id="ARBA00010617"/>
    </source>
</evidence>
<evidence type="ECO:0000256" key="4">
    <source>
        <dbReference type="ARBA" id="ARBA00023002"/>
    </source>
</evidence>
<evidence type="ECO:0000313" key="9">
    <source>
        <dbReference type="Proteomes" id="UP000192513"/>
    </source>
</evidence>
<dbReference type="InterPro" id="IPR002397">
    <property type="entry name" value="Cyt_P450_B"/>
</dbReference>
<dbReference type="InterPro" id="IPR036396">
    <property type="entry name" value="Cyt_P450_sf"/>
</dbReference>
<accession>A0A1X0I599</accession>
<dbReference type="CDD" id="cd11035">
    <property type="entry name" value="P450cam-like"/>
    <property type="match status" value="1"/>
</dbReference>
<dbReference type="GO" id="GO:0004497">
    <property type="term" value="F:monooxygenase activity"/>
    <property type="evidence" value="ECO:0007669"/>
    <property type="project" value="UniProtKB-KW"/>
</dbReference>
<evidence type="ECO:0000256" key="5">
    <source>
        <dbReference type="ARBA" id="ARBA00023004"/>
    </source>
</evidence>
<keyword evidence="9" id="KW-1185">Reference proteome</keyword>
<protein>
    <submittedName>
        <fullName evidence="8">Cytochrome</fullName>
    </submittedName>
</protein>
<dbReference type="Proteomes" id="UP000192513">
    <property type="component" value="Unassembled WGS sequence"/>
</dbReference>
<dbReference type="STRING" id="590652.BST39_22495"/>
<dbReference type="GO" id="GO:0016705">
    <property type="term" value="F:oxidoreductase activity, acting on paired donors, with incorporation or reduction of molecular oxygen"/>
    <property type="evidence" value="ECO:0007669"/>
    <property type="project" value="InterPro"/>
</dbReference>
<dbReference type="PROSITE" id="PS00086">
    <property type="entry name" value="CYTOCHROME_P450"/>
    <property type="match status" value="1"/>
</dbReference>
<gene>
    <name evidence="8" type="ORF">BST39_22495</name>
</gene>
<dbReference type="SUPFAM" id="SSF48264">
    <property type="entry name" value="Cytochrome P450"/>
    <property type="match status" value="1"/>
</dbReference>
<dbReference type="PRINTS" id="PR00385">
    <property type="entry name" value="P450"/>
</dbReference>
<proteinExistence type="inferred from homology"/>
<keyword evidence="3 7" id="KW-0479">Metal-binding</keyword>
<dbReference type="InterPro" id="IPR017972">
    <property type="entry name" value="Cyt_P450_CS"/>
</dbReference>
<evidence type="ECO:0000256" key="2">
    <source>
        <dbReference type="ARBA" id="ARBA00022617"/>
    </source>
</evidence>
<dbReference type="OrthoDB" id="3599725at2"/>
<keyword evidence="2 7" id="KW-0349">Heme</keyword>
<sequence>MTTADAIPQIDMDCLPMDVARDQAWQATQVASLIAIADGYAVTTRRGADEVLKHPDPFSSAKAFDMLQSPVPLVPIAYDPPTQTRYRQILQPFFSPRVIKPMEAELRPQMIALIDPIARRGHCDFVSEVAQVFPIQAFLTFFGLPREMRDQFWEWKNAVIGLAGAGFAAEDDAAQEGMMKALEMYTYFTELIPQRRGKGGDDVLSQILAKRPPEDLTDPEAVGLCFLFVLAGLDTVTDTLGCGMQRLAENSGKRQEIIDDPALIPAAVEELLRLDPPAPFIPRVTSAEAHIESARLRAETRVSTYLGAVNRDPAVFENPHEIDFHRPENPHISFGMGPHRCLGSHLARLELGIVYEEWHKRIPHYRIKPGTTPKVHWPHGTIGLESLHLEFDKAEG</sequence>
<dbReference type="PANTHER" id="PTHR46696">
    <property type="entry name" value="P450, PUTATIVE (EUROFUNG)-RELATED"/>
    <property type="match status" value="1"/>
</dbReference>
<dbReference type="RefSeq" id="WP_083174149.1">
    <property type="nucleotide sequence ID" value="NZ_AP022619.1"/>
</dbReference>